<evidence type="ECO:0000256" key="7">
    <source>
        <dbReference type="SAM" id="MobiDB-lite"/>
    </source>
</evidence>
<protein>
    <recommendedName>
        <fullName evidence="6">Peroxidase</fullName>
        <ecNumber evidence="6">1.11.1.-</ecNumber>
    </recommendedName>
</protein>
<evidence type="ECO:0000256" key="2">
    <source>
        <dbReference type="ARBA" id="ARBA00005997"/>
    </source>
</evidence>
<dbReference type="InterPro" id="IPR013761">
    <property type="entry name" value="SAM/pointed_sf"/>
</dbReference>
<gene>
    <name evidence="10" type="ORF">CcCBS67573_g00252</name>
</gene>
<dbReference type="PROSITE" id="PS50873">
    <property type="entry name" value="PEROXIDASE_4"/>
    <property type="match status" value="1"/>
</dbReference>
<feature type="chain" id="PRO_5021510399" description="Peroxidase" evidence="6">
    <location>
        <begin position="17"/>
        <end position="903"/>
    </location>
</feature>
<dbReference type="EMBL" id="QEAP01000003">
    <property type="protein sequence ID" value="TPX78540.1"/>
    <property type="molecule type" value="Genomic_DNA"/>
</dbReference>
<keyword evidence="11" id="KW-1185">Reference proteome</keyword>
<feature type="region of interest" description="Disordered" evidence="7">
    <location>
        <begin position="612"/>
        <end position="635"/>
    </location>
</feature>
<comment type="function">
    <text evidence="1">Destroys radicals which are normally produced within the cells and which are toxic to biological systems.</text>
</comment>
<organism evidence="10 11">
    <name type="scientific">Chytriomyces confervae</name>
    <dbReference type="NCBI Taxonomy" id="246404"/>
    <lineage>
        <taxon>Eukaryota</taxon>
        <taxon>Fungi</taxon>
        <taxon>Fungi incertae sedis</taxon>
        <taxon>Chytridiomycota</taxon>
        <taxon>Chytridiomycota incertae sedis</taxon>
        <taxon>Chytridiomycetes</taxon>
        <taxon>Chytridiales</taxon>
        <taxon>Chytriomycetaceae</taxon>
        <taxon>Chytriomyces</taxon>
    </lineage>
</organism>
<evidence type="ECO:0000256" key="8">
    <source>
        <dbReference type="SAM" id="Phobius"/>
    </source>
</evidence>
<dbReference type="GO" id="GO:0046872">
    <property type="term" value="F:metal ion binding"/>
    <property type="evidence" value="ECO:0007669"/>
    <property type="project" value="UniProtKB-UniRule"/>
</dbReference>
<feature type="domain" description="Plant heme peroxidase family profile" evidence="9">
    <location>
        <begin position="97"/>
        <end position="299"/>
    </location>
</feature>
<evidence type="ECO:0000256" key="5">
    <source>
        <dbReference type="ARBA" id="ARBA00023002"/>
    </source>
</evidence>
<feature type="compositionally biased region" description="Polar residues" evidence="7">
    <location>
        <begin position="734"/>
        <end position="755"/>
    </location>
</feature>
<name>A0A507FSL3_9FUNG</name>
<dbReference type="SUPFAM" id="SSF48113">
    <property type="entry name" value="Heme-dependent peroxidases"/>
    <property type="match status" value="1"/>
</dbReference>
<dbReference type="EC" id="1.11.1.-" evidence="6"/>
<feature type="region of interest" description="Disordered" evidence="7">
    <location>
        <begin position="702"/>
        <end position="755"/>
    </location>
</feature>
<accession>A0A507FSL3</accession>
<dbReference type="PRINTS" id="PR00458">
    <property type="entry name" value="PEROXIDASE"/>
</dbReference>
<dbReference type="InterPro" id="IPR010255">
    <property type="entry name" value="Haem_peroxidase_sf"/>
</dbReference>
<evidence type="ECO:0000256" key="1">
    <source>
        <dbReference type="ARBA" id="ARBA00003917"/>
    </source>
</evidence>
<dbReference type="OrthoDB" id="2116323at2759"/>
<reference evidence="10 11" key="1">
    <citation type="journal article" date="2019" name="Sci. Rep.">
        <title>Comparative genomics of chytrid fungi reveal insights into the obligate biotrophic and pathogenic lifestyle of Synchytrium endobioticum.</title>
        <authorList>
            <person name="van de Vossenberg B.T.L.H."/>
            <person name="Warris S."/>
            <person name="Nguyen H.D.T."/>
            <person name="van Gent-Pelzer M.P.E."/>
            <person name="Joly D.L."/>
            <person name="van de Geest H.C."/>
            <person name="Bonants P.J.M."/>
            <person name="Smith D.S."/>
            <person name="Levesque C.A."/>
            <person name="van der Lee T.A.J."/>
        </authorList>
    </citation>
    <scope>NUCLEOTIDE SEQUENCE [LARGE SCALE GENOMIC DNA]</scope>
    <source>
        <strain evidence="10 11">CBS 675.73</strain>
    </source>
</reference>
<dbReference type="InterPro" id="IPR002207">
    <property type="entry name" value="Peroxidase_I"/>
</dbReference>
<dbReference type="GO" id="GO:0034599">
    <property type="term" value="P:cellular response to oxidative stress"/>
    <property type="evidence" value="ECO:0007669"/>
    <property type="project" value="InterPro"/>
</dbReference>
<dbReference type="PANTHER" id="PTHR31356">
    <property type="entry name" value="THYLAKOID LUMENAL 29 KDA PROTEIN, CHLOROPLASTIC-RELATED"/>
    <property type="match status" value="1"/>
</dbReference>
<keyword evidence="3 6" id="KW-0575">Peroxidase</keyword>
<feature type="transmembrane region" description="Helical" evidence="8">
    <location>
        <begin position="466"/>
        <end position="490"/>
    </location>
</feature>
<evidence type="ECO:0000259" key="9">
    <source>
        <dbReference type="PROSITE" id="PS50873"/>
    </source>
</evidence>
<evidence type="ECO:0000256" key="4">
    <source>
        <dbReference type="ARBA" id="ARBA00022617"/>
    </source>
</evidence>
<dbReference type="Pfam" id="PF00141">
    <property type="entry name" value="peroxidase"/>
    <property type="match status" value="1"/>
</dbReference>
<evidence type="ECO:0000256" key="6">
    <source>
        <dbReference type="RuleBase" id="RU363051"/>
    </source>
</evidence>
<keyword evidence="4" id="KW-0479">Metal-binding</keyword>
<evidence type="ECO:0000256" key="3">
    <source>
        <dbReference type="ARBA" id="ARBA00022559"/>
    </source>
</evidence>
<dbReference type="STRING" id="246404.A0A507FSL3"/>
<feature type="signal peptide" evidence="6">
    <location>
        <begin position="1"/>
        <end position="16"/>
    </location>
</feature>
<evidence type="ECO:0000313" key="11">
    <source>
        <dbReference type="Proteomes" id="UP000320333"/>
    </source>
</evidence>
<dbReference type="SUPFAM" id="SSF47769">
    <property type="entry name" value="SAM/Pointed domain"/>
    <property type="match status" value="1"/>
</dbReference>
<dbReference type="PANTHER" id="PTHR31356:SF66">
    <property type="entry name" value="CATALASE-PEROXIDASE"/>
    <property type="match status" value="1"/>
</dbReference>
<dbReference type="PRINTS" id="PR00459">
    <property type="entry name" value="ASPEROXIDASE"/>
</dbReference>
<dbReference type="GO" id="GO:0020037">
    <property type="term" value="F:heme binding"/>
    <property type="evidence" value="ECO:0007669"/>
    <property type="project" value="UniProtKB-UniRule"/>
</dbReference>
<keyword evidence="4" id="KW-0349">Heme</keyword>
<evidence type="ECO:0000313" key="10">
    <source>
        <dbReference type="EMBL" id="TPX78540.1"/>
    </source>
</evidence>
<dbReference type="InterPro" id="IPR044831">
    <property type="entry name" value="Ccp1-like"/>
</dbReference>
<keyword evidence="8" id="KW-1133">Transmembrane helix</keyword>
<dbReference type="AlphaFoldDB" id="A0A507FSL3"/>
<dbReference type="GO" id="GO:0004601">
    <property type="term" value="F:peroxidase activity"/>
    <property type="evidence" value="ECO:0007669"/>
    <property type="project" value="UniProtKB-KW"/>
</dbReference>
<sequence>MHALLGHFLLFAVLSAAMCPHSGDNIRRDSPQDWKNLKQEIVYQIKAGNGPALVRRAWHDASSFSLADGTGGPHAQSLLVTPDKDIDYLKKKYPGASKADIISFMGAVAISSMGGPVIPWRPGRADAVDAMDASYVKSAIEIPATGTADLLRYHFTTRMGFNDRETVALLGAHNLGNCHLPISGYAGPWTTTPNTLSNEYFNLLVLNSTFKTQVVTYNNISKTQFVDNRGRMMLPADMALTNDASFLKYVQQYSTDKGSFFTDFASSYAKMLELGVADGLGSPVDTTTAPIAVTNAPTNSSCYPEGPTPFICVNLTPDGGGNTIFTVHSIRQGWVAIGVGSDSMVNGDVIVGWRNSTNGTWTNTLATYSHGIQTNPNSAWQQIPLLEPRPSWAAISFSAVHPNSVSTDSGLVGNSLTGDIIFAMSNYPPQRGNIDSLYGVSQFFQHDVSGILVQGPSKIISSNSNVGGIVGACVGVIVVVAILAGLGFVYRKKIALYFGVTTAVAGDPGTNPPLNAGGQTALMLESDKVPVFQVAGNQASAQTLAIQDSFEIDGYAAPYNQRTNYQGTAVQGSNPHLPMPKQYNVPAPNYGYPVGSAQSTVFVPPSQAPTHYIPTSQMTTPYGMPSKSPPQFQSASLQEGYALPQNSLHEIQQQQQLHLMQMQQQQQQQLHLQQMKQQQEQQQLYQGHGPFLSSGYATPAGLPVMAGGQRKKSTPASPRSTGLDLPTAVEGHSSDGSGATSSHRGVTMQSFSATRSAKQAEHDGFAALQAEVTYSGDVEPLEAYRPPVATDDDLQNQFSKQVEAILSGDVSVSEDYTKWSEPEVAAFFTLEGAAHEQTYRLIRVNNIKGSVLNVASMEEIMEVLAINSFGLKKLFVKAIQKLGCQVPESAAVRTEDDGPPEYH</sequence>
<dbReference type="InterPro" id="IPR002016">
    <property type="entry name" value="Haem_peroxidase"/>
</dbReference>
<dbReference type="Gene3D" id="1.10.420.10">
    <property type="entry name" value="Peroxidase, domain 2"/>
    <property type="match status" value="1"/>
</dbReference>
<proteinExistence type="inferred from homology"/>
<keyword evidence="8" id="KW-0472">Membrane</keyword>
<keyword evidence="4" id="KW-0408">Iron</keyword>
<comment type="similarity">
    <text evidence="2">Belongs to the peroxidase family. Cytochrome c peroxidase subfamily.</text>
</comment>
<dbReference type="Proteomes" id="UP000320333">
    <property type="component" value="Unassembled WGS sequence"/>
</dbReference>
<dbReference type="GO" id="GO:0042744">
    <property type="term" value="P:hydrogen peroxide catabolic process"/>
    <property type="evidence" value="ECO:0007669"/>
    <property type="project" value="TreeGrafter"/>
</dbReference>
<keyword evidence="8" id="KW-0812">Transmembrane</keyword>
<dbReference type="GO" id="GO:0000302">
    <property type="term" value="P:response to reactive oxygen species"/>
    <property type="evidence" value="ECO:0007669"/>
    <property type="project" value="TreeGrafter"/>
</dbReference>
<keyword evidence="6" id="KW-0732">Signal</keyword>
<comment type="caution">
    <text evidence="10">The sequence shown here is derived from an EMBL/GenBank/DDBJ whole genome shotgun (WGS) entry which is preliminary data.</text>
</comment>
<dbReference type="Gene3D" id="1.10.150.50">
    <property type="entry name" value="Transcription Factor, Ets-1"/>
    <property type="match status" value="1"/>
</dbReference>
<dbReference type="Gene3D" id="1.10.520.10">
    <property type="match status" value="1"/>
</dbReference>
<keyword evidence="5 6" id="KW-0560">Oxidoreductase</keyword>